<dbReference type="EMBL" id="JAVDYB010000001">
    <property type="protein sequence ID" value="MDR7277457.1"/>
    <property type="molecule type" value="Genomic_DNA"/>
</dbReference>
<dbReference type="InterPro" id="IPR008979">
    <property type="entry name" value="Galactose-bd-like_sf"/>
</dbReference>
<dbReference type="Gene3D" id="2.60.120.260">
    <property type="entry name" value="Galactose-binding domain-like"/>
    <property type="match status" value="1"/>
</dbReference>
<evidence type="ECO:0000256" key="2">
    <source>
        <dbReference type="SAM" id="MobiDB-lite"/>
    </source>
</evidence>
<protein>
    <recommendedName>
        <fullName evidence="3">CBM-cenC domain-containing protein</fullName>
    </recommendedName>
</protein>
<keyword evidence="5" id="KW-1185">Reference proteome</keyword>
<evidence type="ECO:0000313" key="5">
    <source>
        <dbReference type="Proteomes" id="UP001183643"/>
    </source>
</evidence>
<name>A0AAE3YRT3_9ACTN</name>
<evidence type="ECO:0000256" key="1">
    <source>
        <dbReference type="ARBA" id="ARBA00022801"/>
    </source>
</evidence>
<keyword evidence="1" id="KW-0378">Hydrolase</keyword>
<accession>A0AAE3YRT3</accession>
<feature type="domain" description="CBM-cenC" evidence="3">
    <location>
        <begin position="201"/>
        <end position="282"/>
    </location>
</feature>
<evidence type="ECO:0000259" key="3">
    <source>
        <dbReference type="Pfam" id="PF02018"/>
    </source>
</evidence>
<comment type="caution">
    <text evidence="4">The sequence shown here is derived from an EMBL/GenBank/DDBJ whole genome shotgun (WGS) entry which is preliminary data.</text>
</comment>
<evidence type="ECO:0000313" key="4">
    <source>
        <dbReference type="EMBL" id="MDR7277457.1"/>
    </source>
</evidence>
<dbReference type="GO" id="GO:0016798">
    <property type="term" value="F:hydrolase activity, acting on glycosyl bonds"/>
    <property type="evidence" value="ECO:0007669"/>
    <property type="project" value="InterPro"/>
</dbReference>
<organism evidence="4 5">
    <name type="scientific">Catenuloplanes atrovinosus</name>
    <dbReference type="NCBI Taxonomy" id="137266"/>
    <lineage>
        <taxon>Bacteria</taxon>
        <taxon>Bacillati</taxon>
        <taxon>Actinomycetota</taxon>
        <taxon>Actinomycetes</taxon>
        <taxon>Micromonosporales</taxon>
        <taxon>Micromonosporaceae</taxon>
        <taxon>Catenuloplanes</taxon>
    </lineage>
</organism>
<dbReference type="AlphaFoldDB" id="A0AAE3YRT3"/>
<feature type="region of interest" description="Disordered" evidence="2">
    <location>
        <begin position="181"/>
        <end position="200"/>
    </location>
</feature>
<dbReference type="SUPFAM" id="SSF49785">
    <property type="entry name" value="Galactose-binding domain-like"/>
    <property type="match status" value="1"/>
</dbReference>
<dbReference type="Proteomes" id="UP001183643">
    <property type="component" value="Unassembled WGS sequence"/>
</dbReference>
<sequence length="343" mass="35113">MSGCPDPSGADGPAQFVAALIQLRAWAGQPSLRTLRDLARPAGALPTSTVHEILAGQRLPRLQFVEAYVRACLRAHGDAGPGTEAVLDQWREAWRRLASGRSPSAPRGSAAPSPLPPAEIVTPALLPVAGPPPREIIASTMPPRRSSSPVAAVAGFLAGLVLGGAGVWFLPEPAAERGAPASVPSEGLCASAPPERPGGPELIVNGGFDRPLGRPWRTSSAKVELTAADDALVAHVMGGTGNPWDAMVVHDGLALRAGASYTLLFRISANVPARVRVTVQDGAPPDSHAALVRDVPAGPRPCLVALTFTAGRDTAAGELSFGAGGLRTAYSLTLDDVSLSGPG</sequence>
<proteinExistence type="predicted"/>
<gene>
    <name evidence="4" type="ORF">J2S41_004235</name>
</gene>
<reference evidence="4" key="1">
    <citation type="submission" date="2023-07" db="EMBL/GenBank/DDBJ databases">
        <title>Sequencing the genomes of 1000 actinobacteria strains.</title>
        <authorList>
            <person name="Klenk H.-P."/>
        </authorList>
    </citation>
    <scope>NUCLEOTIDE SEQUENCE</scope>
    <source>
        <strain evidence="4">DSM 44707</strain>
    </source>
</reference>
<dbReference type="Pfam" id="PF02018">
    <property type="entry name" value="CBM_4_9"/>
    <property type="match status" value="1"/>
</dbReference>
<dbReference type="InterPro" id="IPR003305">
    <property type="entry name" value="CenC_carb-bd"/>
</dbReference>